<evidence type="ECO:0000313" key="3">
    <source>
        <dbReference type="EMBL" id="BCB28533.1"/>
    </source>
</evidence>
<keyword evidence="4" id="KW-1185">Reference proteome</keyword>
<dbReference type="Pfam" id="PF07769">
    <property type="entry name" value="PsiF_repeat"/>
    <property type="match status" value="2"/>
</dbReference>
<dbReference type="InterPro" id="IPR011690">
    <property type="entry name" value="P_starv_induced_PsiF"/>
</dbReference>
<feature type="region of interest" description="Disordered" evidence="1">
    <location>
        <begin position="59"/>
        <end position="108"/>
    </location>
</feature>
<gene>
    <name evidence="3" type="ORF">SKTS_34190</name>
</gene>
<feature type="signal peptide" evidence="2">
    <location>
        <begin position="1"/>
        <end position="26"/>
    </location>
</feature>
<protein>
    <recommendedName>
        <fullName evidence="5">Phosphate starvation-inducible protein PsiF</fullName>
    </recommendedName>
</protein>
<evidence type="ECO:0000313" key="4">
    <source>
        <dbReference type="Proteomes" id="UP000502260"/>
    </source>
</evidence>
<proteinExistence type="predicted"/>
<evidence type="ECO:0000256" key="2">
    <source>
        <dbReference type="SAM" id="SignalP"/>
    </source>
</evidence>
<dbReference type="Proteomes" id="UP000502260">
    <property type="component" value="Chromosome"/>
</dbReference>
<feature type="chain" id="PRO_5026019060" description="Phosphate starvation-inducible protein PsiF" evidence="2">
    <location>
        <begin position="27"/>
        <end position="108"/>
    </location>
</feature>
<evidence type="ECO:0008006" key="5">
    <source>
        <dbReference type="Google" id="ProtNLM"/>
    </source>
</evidence>
<feature type="compositionally biased region" description="Basic and acidic residues" evidence="1">
    <location>
        <begin position="84"/>
        <end position="108"/>
    </location>
</feature>
<keyword evidence="2" id="KW-0732">Signal</keyword>
<dbReference type="KEGG" id="slac:SKTS_34190"/>
<sequence>MKRESRMKKLIVAAIALALASPLAFAGPQQEKMKECNASAKTKDLKGDARKSFMKECLSAKKPEDKKPEEAAAPTTQQNKMKQCNKEAGDKALKGDDRKKFMSDCLKK</sequence>
<dbReference type="EMBL" id="AP022853">
    <property type="protein sequence ID" value="BCB28533.1"/>
    <property type="molecule type" value="Genomic_DNA"/>
</dbReference>
<accession>A0A6F8VFD4</accession>
<feature type="compositionally biased region" description="Basic and acidic residues" evidence="1">
    <location>
        <begin position="59"/>
        <end position="70"/>
    </location>
</feature>
<dbReference type="AlphaFoldDB" id="A0A6F8VFD4"/>
<evidence type="ECO:0000256" key="1">
    <source>
        <dbReference type="SAM" id="MobiDB-lite"/>
    </source>
</evidence>
<name>A0A6F8VFD4_9PROT</name>
<reference evidence="4" key="1">
    <citation type="submission" date="2020-03" db="EMBL/GenBank/DDBJ databases">
        <title>Complete genome sequence of sulfur-oxidizing bacterium skT11.</title>
        <authorList>
            <person name="Kanda M."/>
            <person name="Kojima H."/>
            <person name="Fukui M."/>
        </authorList>
    </citation>
    <scope>NUCLEOTIDE SEQUENCE [LARGE SCALE GENOMIC DNA]</scope>
    <source>
        <strain evidence="4">skT11</strain>
    </source>
</reference>
<organism evidence="3 4">
    <name type="scientific">Sulfurimicrobium lacus</name>
    <dbReference type="NCBI Taxonomy" id="2715678"/>
    <lineage>
        <taxon>Bacteria</taxon>
        <taxon>Pseudomonadati</taxon>
        <taxon>Pseudomonadota</taxon>
        <taxon>Betaproteobacteria</taxon>
        <taxon>Nitrosomonadales</taxon>
        <taxon>Sulfuricellaceae</taxon>
        <taxon>Sulfurimicrobium</taxon>
    </lineage>
</organism>